<gene>
    <name evidence="6" type="ORF">L3X39_07710</name>
</gene>
<dbReference type="PANTHER" id="PTHR43630:SF1">
    <property type="entry name" value="POLY-BETA-1,6-N-ACETYL-D-GLUCOSAMINE SYNTHASE"/>
    <property type="match status" value="1"/>
</dbReference>
<sequence length="371" mass="43034">MGFLDAIFYAFIVVVLIQVIFYIFFFGRFAFVEHIGQTSKSKIPVSVIICAKNEAKNLKVFLPSIINQDYPNFEIVLINDASHDKTLKVMQSFQKLHKNIKIVDVKGIEAFWGNKKYALTLGIKASTNDFLLFTDADCKPLSKHWISEMVSYFNSEKTIVLGYGAYSKIKKSFLNKLIRFETLVTAIHYFSFAKLGLAYMGVGRNLAYTKQEFFNANGFINHIQVRSGDDDLFVNQVATNVNTAICLSENSFTESTPKTTFKDWFKQKRRHVSTASYYKFKHKALLTLIYSSQFLFWIFALILLISSFKWLIVCSLMLLLLTVKYIVFWFSSKKLREFDLLLFVPFLEIFLIFTQLTIFINNLISKPNHWK</sequence>
<evidence type="ECO:0000256" key="1">
    <source>
        <dbReference type="ARBA" id="ARBA00006739"/>
    </source>
</evidence>
<dbReference type="RefSeq" id="WP_237231196.1">
    <property type="nucleotide sequence ID" value="NZ_JAKKDV010000002.1"/>
</dbReference>
<dbReference type="Gene3D" id="3.90.550.10">
    <property type="entry name" value="Spore Coat Polysaccharide Biosynthesis Protein SpsA, Chain A"/>
    <property type="match status" value="1"/>
</dbReference>
<dbReference type="GO" id="GO:0016757">
    <property type="term" value="F:glycosyltransferase activity"/>
    <property type="evidence" value="ECO:0007669"/>
    <property type="project" value="UniProtKB-KW"/>
</dbReference>
<keyword evidence="4" id="KW-1133">Transmembrane helix</keyword>
<comment type="similarity">
    <text evidence="1">Belongs to the glycosyltransferase 2 family.</text>
</comment>
<dbReference type="InterPro" id="IPR001173">
    <property type="entry name" value="Glyco_trans_2-like"/>
</dbReference>
<feature type="transmembrane region" description="Helical" evidence="4">
    <location>
        <begin position="340"/>
        <end position="364"/>
    </location>
</feature>
<feature type="domain" description="Glycosyltransferase 2-like" evidence="5">
    <location>
        <begin position="46"/>
        <end position="179"/>
    </location>
</feature>
<reference evidence="6 7" key="1">
    <citation type="submission" date="2022-01" db="EMBL/GenBank/DDBJ databases">
        <title>Draft genome sequence of Sabulilitoribacter multivorans KCTC 32326.</title>
        <authorList>
            <person name="Oh J.-S."/>
        </authorList>
    </citation>
    <scope>NUCLEOTIDE SEQUENCE [LARGE SCALE GENOMIC DNA]</scope>
    <source>
        <strain evidence="6 7">M-M16</strain>
    </source>
</reference>
<evidence type="ECO:0000313" key="7">
    <source>
        <dbReference type="Proteomes" id="UP001200022"/>
    </source>
</evidence>
<keyword evidence="4" id="KW-0472">Membrane</keyword>
<organism evidence="6 7">
    <name type="scientific">Flaviramulus multivorans</name>
    <dbReference type="NCBI Taxonomy" id="1304750"/>
    <lineage>
        <taxon>Bacteria</taxon>
        <taxon>Pseudomonadati</taxon>
        <taxon>Bacteroidota</taxon>
        <taxon>Flavobacteriia</taxon>
        <taxon>Flavobacteriales</taxon>
        <taxon>Flavobacteriaceae</taxon>
        <taxon>Flaviramulus</taxon>
    </lineage>
</organism>
<comment type="caution">
    <text evidence="6">The sequence shown here is derived from an EMBL/GenBank/DDBJ whole genome shotgun (WGS) entry which is preliminary data.</text>
</comment>
<feature type="transmembrane region" description="Helical" evidence="4">
    <location>
        <begin position="284"/>
        <end position="304"/>
    </location>
</feature>
<name>A0ABS9IIN7_9FLAO</name>
<evidence type="ECO:0000256" key="3">
    <source>
        <dbReference type="ARBA" id="ARBA00022679"/>
    </source>
</evidence>
<dbReference type="EC" id="2.4.-.-" evidence="6"/>
<evidence type="ECO:0000259" key="5">
    <source>
        <dbReference type="Pfam" id="PF00535"/>
    </source>
</evidence>
<feature type="transmembrane region" description="Helical" evidence="4">
    <location>
        <begin position="310"/>
        <end position="328"/>
    </location>
</feature>
<keyword evidence="2 6" id="KW-0328">Glycosyltransferase</keyword>
<keyword evidence="3 6" id="KW-0808">Transferase</keyword>
<keyword evidence="7" id="KW-1185">Reference proteome</keyword>
<accession>A0ABS9IIN7</accession>
<dbReference type="Pfam" id="PF00535">
    <property type="entry name" value="Glycos_transf_2"/>
    <property type="match status" value="1"/>
</dbReference>
<feature type="transmembrane region" description="Helical" evidence="4">
    <location>
        <begin position="6"/>
        <end position="31"/>
    </location>
</feature>
<dbReference type="EMBL" id="JAKKDV010000002">
    <property type="protein sequence ID" value="MCF7560520.1"/>
    <property type="molecule type" value="Genomic_DNA"/>
</dbReference>
<dbReference type="PANTHER" id="PTHR43630">
    <property type="entry name" value="POLY-BETA-1,6-N-ACETYL-D-GLUCOSAMINE SYNTHASE"/>
    <property type="match status" value="1"/>
</dbReference>
<evidence type="ECO:0000256" key="4">
    <source>
        <dbReference type="SAM" id="Phobius"/>
    </source>
</evidence>
<evidence type="ECO:0000313" key="6">
    <source>
        <dbReference type="EMBL" id="MCF7560520.1"/>
    </source>
</evidence>
<dbReference type="SUPFAM" id="SSF53448">
    <property type="entry name" value="Nucleotide-diphospho-sugar transferases"/>
    <property type="match status" value="1"/>
</dbReference>
<proteinExistence type="inferred from homology"/>
<dbReference type="Proteomes" id="UP001200022">
    <property type="component" value="Unassembled WGS sequence"/>
</dbReference>
<evidence type="ECO:0000256" key="2">
    <source>
        <dbReference type="ARBA" id="ARBA00022676"/>
    </source>
</evidence>
<keyword evidence="4" id="KW-0812">Transmembrane</keyword>
<dbReference type="InterPro" id="IPR029044">
    <property type="entry name" value="Nucleotide-diphossugar_trans"/>
</dbReference>
<protein>
    <submittedName>
        <fullName evidence="6">Glycosyltransferase</fullName>
        <ecNumber evidence="6">2.4.-.-</ecNumber>
    </submittedName>
</protein>